<evidence type="ECO:0000313" key="2">
    <source>
        <dbReference type="Proteomes" id="UP000707451"/>
    </source>
</evidence>
<accession>A0A9P7XT07</accession>
<proteinExistence type="predicted"/>
<name>A0A9P7XT07_9FUNG</name>
<evidence type="ECO:0000313" key="1">
    <source>
        <dbReference type="EMBL" id="KAG9065191.1"/>
    </source>
</evidence>
<sequence>MKSDNFEAPLTVISFTGNATVTPTPNSTQIYKDLRPQQRELKHIFKSNDGEPFGIGTLSITTTHDDIGLYFENYNYSP</sequence>
<gene>
    <name evidence="1" type="ORF">KI688_002514</name>
</gene>
<reference evidence="1" key="1">
    <citation type="submission" date="2021-06" db="EMBL/GenBank/DDBJ databases">
        <title>Genome Sequence of Mortierella hyaline Strain SCG-10, a Cold-Adapted, Nitrate-Reducing Fungus Isolated from Soil in Minnesota, USA.</title>
        <authorList>
            <person name="Aldossari N."/>
        </authorList>
    </citation>
    <scope>NUCLEOTIDE SEQUENCE</scope>
    <source>
        <strain evidence="1">SCG-10</strain>
    </source>
</reference>
<keyword evidence="2" id="KW-1185">Reference proteome</keyword>
<dbReference type="AlphaFoldDB" id="A0A9P7XT07"/>
<dbReference type="Proteomes" id="UP000707451">
    <property type="component" value="Unassembled WGS sequence"/>
</dbReference>
<organism evidence="1 2">
    <name type="scientific">Linnemannia hyalina</name>
    <dbReference type="NCBI Taxonomy" id="64524"/>
    <lineage>
        <taxon>Eukaryota</taxon>
        <taxon>Fungi</taxon>
        <taxon>Fungi incertae sedis</taxon>
        <taxon>Mucoromycota</taxon>
        <taxon>Mortierellomycotina</taxon>
        <taxon>Mortierellomycetes</taxon>
        <taxon>Mortierellales</taxon>
        <taxon>Mortierellaceae</taxon>
        <taxon>Linnemannia</taxon>
    </lineage>
</organism>
<comment type="caution">
    <text evidence="1">The sequence shown here is derived from an EMBL/GenBank/DDBJ whole genome shotgun (WGS) entry which is preliminary data.</text>
</comment>
<protein>
    <submittedName>
        <fullName evidence="1">Uncharacterized protein</fullName>
    </submittedName>
</protein>
<dbReference type="EMBL" id="JAHRHY010000012">
    <property type="protein sequence ID" value="KAG9065191.1"/>
    <property type="molecule type" value="Genomic_DNA"/>
</dbReference>